<name>A0A1Y0B2N5_9LAMI</name>
<dbReference type="AlphaFoldDB" id="A0A1Y0B2N5"/>
<protein>
    <submittedName>
        <fullName evidence="1">Uncharacterized protein</fullName>
    </submittedName>
</protein>
<geneLocation type="mitochondrion" evidence="1"/>
<evidence type="ECO:0000313" key="1">
    <source>
        <dbReference type="EMBL" id="ART31633.1"/>
    </source>
</evidence>
<accession>A0A1Y0B2N5</accession>
<dbReference type="EMBL" id="KY774314">
    <property type="protein sequence ID" value="ART31633.1"/>
    <property type="molecule type" value="Genomic_DNA"/>
</dbReference>
<sequence length="38" mass="4493">MTGRFIFDFFFDLVAFSPTERTAYPVFHTSLLRSFQSI</sequence>
<gene>
    <name evidence="1" type="ORF">AEK19_MT1440</name>
</gene>
<organism evidence="1">
    <name type="scientific">Utricularia reniformis</name>
    <dbReference type="NCBI Taxonomy" id="192314"/>
    <lineage>
        <taxon>Eukaryota</taxon>
        <taxon>Viridiplantae</taxon>
        <taxon>Streptophyta</taxon>
        <taxon>Embryophyta</taxon>
        <taxon>Tracheophyta</taxon>
        <taxon>Spermatophyta</taxon>
        <taxon>Magnoliopsida</taxon>
        <taxon>eudicotyledons</taxon>
        <taxon>Gunneridae</taxon>
        <taxon>Pentapetalae</taxon>
        <taxon>asterids</taxon>
        <taxon>lamiids</taxon>
        <taxon>Lamiales</taxon>
        <taxon>Lentibulariaceae</taxon>
        <taxon>Utricularia</taxon>
    </lineage>
</organism>
<proteinExistence type="predicted"/>
<reference evidence="1" key="1">
    <citation type="submission" date="2017-03" db="EMBL/GenBank/DDBJ databases">
        <title>The mitochondrial genome of the carnivorous plant Utricularia reniformis (Lentibulariaceae): structure, comparative analysis and evolutionary landmarks.</title>
        <authorList>
            <person name="Silva S.R."/>
            <person name="Alvarenga D.O."/>
            <person name="Michael T.P."/>
            <person name="Miranda V.F.O."/>
            <person name="Varani A.M."/>
        </authorList>
    </citation>
    <scope>NUCLEOTIDE SEQUENCE</scope>
</reference>
<keyword evidence="1" id="KW-0496">Mitochondrion</keyword>